<evidence type="ECO:0000256" key="4">
    <source>
        <dbReference type="PROSITE-ProRule" id="PRU00176"/>
    </source>
</evidence>
<dbReference type="PANTHER" id="PTHR46754">
    <property type="entry name" value="MKI67 FHA DOMAIN-INTERACTING NUCLEOLAR PHOSPHOPROTEIN"/>
    <property type="match status" value="1"/>
</dbReference>
<dbReference type="InterPro" id="IPR035979">
    <property type="entry name" value="RBD_domain_sf"/>
</dbReference>
<reference evidence="7 8" key="1">
    <citation type="journal article" date="2018" name="New Phytol.">
        <title>Phylogenomics of Endogonaceae and evolution of mycorrhizas within Mucoromycota.</title>
        <authorList>
            <person name="Chang Y."/>
            <person name="Desiro A."/>
            <person name="Na H."/>
            <person name="Sandor L."/>
            <person name="Lipzen A."/>
            <person name="Clum A."/>
            <person name="Barry K."/>
            <person name="Grigoriev I.V."/>
            <person name="Martin F.M."/>
            <person name="Stajich J.E."/>
            <person name="Smith M.E."/>
            <person name="Bonito G."/>
            <person name="Spatafora J.W."/>
        </authorList>
    </citation>
    <scope>NUCLEOTIDE SEQUENCE [LARGE SCALE GENOMIC DNA]</scope>
    <source>
        <strain evidence="7 8">GMNB39</strain>
    </source>
</reference>
<dbReference type="PROSITE" id="PS50102">
    <property type="entry name" value="RRM"/>
    <property type="match status" value="1"/>
</dbReference>
<dbReference type="InterPro" id="IPR000504">
    <property type="entry name" value="RRM_dom"/>
</dbReference>
<sequence>MPVTRSTAKNNSQRKSLSPKTPTPASRPTQATQQTPSRPKPVAGASVNSEPKAVPESSPKPAVAPSPKVVTTPVTATAAPATPRTNKRKAAATPKQSVKKVKEAEEAKKEEAEPVSLFAKEFKALEISDDEKETLTAKKSTPKKESPVKKTTPAKEAPAKKVTPAKKETPANIVTPTKKVTPARKVTPMKMEAEQAEQAEEEEISDEEAAQAALDEAILQGIDSSEGEDSSDDEDMAGKEDVFRSMKNQIALNPKDEVALRKKTAAASKAPKVKPGVIYLGRIPHGFYEEEMKAYFEQFGTVSRLRLSRNKKTGRPKHYAFIEFESEEVAKIVAETMDNYLLYGHIMKCQVLPEDRVHATMFINANRKFKVIPWTKIARKQHNKPRTAENREQLVEKLLLKEGKKRKQLEELGIEYEFTGYLGDVKQKPTHIKF</sequence>
<dbReference type="SMART" id="SM00360">
    <property type="entry name" value="RRM"/>
    <property type="match status" value="1"/>
</dbReference>
<dbReference type="Proteomes" id="UP000268093">
    <property type="component" value="Unassembled WGS sequence"/>
</dbReference>
<protein>
    <recommendedName>
        <fullName evidence="6">RRM domain-containing protein</fullName>
    </recommendedName>
</protein>
<evidence type="ECO:0000256" key="1">
    <source>
        <dbReference type="ARBA" id="ARBA00004604"/>
    </source>
</evidence>
<evidence type="ECO:0000259" key="6">
    <source>
        <dbReference type="PROSITE" id="PS50102"/>
    </source>
</evidence>
<name>A0A433DN00_9FUNG</name>
<comment type="subcellular location">
    <subcellularLocation>
        <location evidence="1">Nucleus</location>
        <location evidence="1">Nucleolus</location>
    </subcellularLocation>
</comment>
<evidence type="ECO:0000256" key="3">
    <source>
        <dbReference type="ARBA" id="ARBA00023242"/>
    </source>
</evidence>
<feature type="compositionally biased region" description="Low complexity" evidence="5">
    <location>
        <begin position="149"/>
        <end position="162"/>
    </location>
</feature>
<accession>A0A433DN00</accession>
<dbReference type="OrthoDB" id="21467at2759"/>
<proteinExistence type="predicted"/>
<organism evidence="7 8">
    <name type="scientific">Jimgerdemannia flammicorona</name>
    <dbReference type="NCBI Taxonomy" id="994334"/>
    <lineage>
        <taxon>Eukaryota</taxon>
        <taxon>Fungi</taxon>
        <taxon>Fungi incertae sedis</taxon>
        <taxon>Mucoromycota</taxon>
        <taxon>Mucoromycotina</taxon>
        <taxon>Endogonomycetes</taxon>
        <taxon>Endogonales</taxon>
        <taxon>Endogonaceae</taxon>
        <taxon>Jimgerdemannia</taxon>
    </lineage>
</organism>
<feature type="compositionally biased region" description="Low complexity" evidence="5">
    <location>
        <begin position="54"/>
        <end position="83"/>
    </location>
</feature>
<keyword evidence="3" id="KW-0539">Nucleus</keyword>
<dbReference type="Gene3D" id="3.30.70.330">
    <property type="match status" value="1"/>
</dbReference>
<evidence type="ECO:0000313" key="8">
    <source>
        <dbReference type="Proteomes" id="UP000268093"/>
    </source>
</evidence>
<dbReference type="Pfam" id="PF00076">
    <property type="entry name" value="RRM_1"/>
    <property type="match status" value="1"/>
</dbReference>
<feature type="domain" description="RRM" evidence="6">
    <location>
        <begin position="276"/>
        <end position="354"/>
    </location>
</feature>
<feature type="compositionally biased region" description="Acidic residues" evidence="5">
    <location>
        <begin position="194"/>
        <end position="209"/>
    </location>
</feature>
<dbReference type="SUPFAM" id="SSF54928">
    <property type="entry name" value="RNA-binding domain, RBD"/>
    <property type="match status" value="1"/>
</dbReference>
<comment type="caution">
    <text evidence="7">The sequence shown here is derived from an EMBL/GenBank/DDBJ whole genome shotgun (WGS) entry which is preliminary data.</text>
</comment>
<dbReference type="GO" id="GO:0005730">
    <property type="term" value="C:nucleolus"/>
    <property type="evidence" value="ECO:0007669"/>
    <property type="project" value="UniProtKB-SubCell"/>
</dbReference>
<evidence type="ECO:0000256" key="2">
    <source>
        <dbReference type="ARBA" id="ARBA00022884"/>
    </source>
</evidence>
<gene>
    <name evidence="7" type="ORF">BC936DRAFT_150068</name>
</gene>
<feature type="compositionally biased region" description="Polar residues" evidence="5">
    <location>
        <begin position="1"/>
        <end position="37"/>
    </location>
</feature>
<dbReference type="GO" id="GO:0003723">
    <property type="term" value="F:RNA binding"/>
    <property type="evidence" value="ECO:0007669"/>
    <property type="project" value="UniProtKB-UniRule"/>
</dbReference>
<feature type="compositionally biased region" description="Basic and acidic residues" evidence="5">
    <location>
        <begin position="100"/>
        <end position="112"/>
    </location>
</feature>
<dbReference type="AlphaFoldDB" id="A0A433DN00"/>
<dbReference type="InterPro" id="IPR012677">
    <property type="entry name" value="Nucleotide-bd_a/b_plait_sf"/>
</dbReference>
<keyword evidence="8" id="KW-1185">Reference proteome</keyword>
<evidence type="ECO:0000313" key="7">
    <source>
        <dbReference type="EMBL" id="RUP52242.1"/>
    </source>
</evidence>
<evidence type="ECO:0000256" key="5">
    <source>
        <dbReference type="SAM" id="MobiDB-lite"/>
    </source>
</evidence>
<dbReference type="EMBL" id="RBNI01000098">
    <property type="protein sequence ID" value="RUP52242.1"/>
    <property type="molecule type" value="Genomic_DNA"/>
</dbReference>
<keyword evidence="2 4" id="KW-0694">RNA-binding</keyword>
<dbReference type="CDD" id="cd12307">
    <property type="entry name" value="RRM_NIFK_like"/>
    <property type="match status" value="1"/>
</dbReference>
<feature type="region of interest" description="Disordered" evidence="5">
    <location>
        <begin position="1"/>
        <end position="209"/>
    </location>
</feature>